<dbReference type="GO" id="GO:0006636">
    <property type="term" value="P:unsaturated fatty acid biosynthetic process"/>
    <property type="evidence" value="ECO:0007669"/>
    <property type="project" value="TreeGrafter"/>
</dbReference>
<comment type="caution">
    <text evidence="17">The sequence shown here is derived from an EMBL/GenBank/DDBJ whole genome shotgun (WGS) entry which is preliminary data.</text>
</comment>
<dbReference type="InterPro" id="IPR015876">
    <property type="entry name" value="Acyl-CoA_DS"/>
</dbReference>
<feature type="transmembrane region" description="Helical" evidence="15">
    <location>
        <begin position="180"/>
        <end position="201"/>
    </location>
</feature>
<keyword evidence="12 13" id="KW-0275">Fatty acid biosynthesis</keyword>
<dbReference type="Proteomes" id="UP000667349">
    <property type="component" value="Unassembled WGS sequence"/>
</dbReference>
<sequence>MHDTIPNNSHDDTCDIKCKEEIITKREIRKTDIVWFTVFYLLMMHIIGLYGLITFNYFENLRTTLWLLILYNLGCIGVTAGAHRFWSHRSYSANLPLRLILFVCYCSSGGVSIFSWVRIHRVHHKYVDTDLDPHNSRRGFFFCHIGWILRRLRPEIIQKLRETDMRDILADPLIAFHKKYVTLVNLIFSYVLPTLIPVYFWGETWNRSFISQVARVMLVLHASFSINSFAHMWGTKPYNKNIRPTENMSVSVVCSGEGFHNYHHTFPWDYRAAEFNWYIFNHSSFFIDMFAKIGWAYNLKKPSPELVKRVAADKGDGSRAKWDEIPMCDSSAKD</sequence>
<evidence type="ECO:0000256" key="14">
    <source>
        <dbReference type="SAM" id="MobiDB-lite"/>
    </source>
</evidence>
<dbReference type="Pfam" id="PF00487">
    <property type="entry name" value="FA_desaturase"/>
    <property type="match status" value="1"/>
</dbReference>
<evidence type="ECO:0000256" key="4">
    <source>
        <dbReference type="ARBA" id="ARBA00022692"/>
    </source>
</evidence>
<evidence type="ECO:0000256" key="9">
    <source>
        <dbReference type="ARBA" id="ARBA00023004"/>
    </source>
</evidence>
<evidence type="ECO:0000256" key="3">
    <source>
        <dbReference type="ARBA" id="ARBA00022516"/>
    </source>
</evidence>
<comment type="cofactor">
    <cofactor evidence="13">
        <name>Fe(2+)</name>
        <dbReference type="ChEBI" id="CHEBI:29033"/>
    </cofactor>
</comment>
<keyword evidence="6" id="KW-0276">Fatty acid metabolism</keyword>
<keyword evidence="7 15" id="KW-1133">Transmembrane helix</keyword>
<dbReference type="GO" id="GO:0005506">
    <property type="term" value="F:iron ion binding"/>
    <property type="evidence" value="ECO:0007669"/>
    <property type="project" value="TreeGrafter"/>
</dbReference>
<evidence type="ECO:0000256" key="2">
    <source>
        <dbReference type="ARBA" id="ARBA00009295"/>
    </source>
</evidence>
<evidence type="ECO:0000256" key="8">
    <source>
        <dbReference type="ARBA" id="ARBA00023002"/>
    </source>
</evidence>
<dbReference type="PANTHER" id="PTHR11351">
    <property type="entry name" value="ACYL-COA DESATURASE"/>
    <property type="match status" value="1"/>
</dbReference>
<feature type="compositionally biased region" description="Basic and acidic residues" evidence="14">
    <location>
        <begin position="313"/>
        <end position="324"/>
    </location>
</feature>
<dbReference type="PROSITE" id="PS00476">
    <property type="entry name" value="FATTY_ACID_DESATUR_1"/>
    <property type="match status" value="1"/>
</dbReference>
<keyword evidence="11 15" id="KW-0472">Membrane</keyword>
<keyword evidence="18" id="KW-1185">Reference proteome</keyword>
<dbReference type="InterPro" id="IPR005804">
    <property type="entry name" value="FA_desaturase_dom"/>
</dbReference>
<keyword evidence="4 13" id="KW-0812">Transmembrane</keyword>
<dbReference type="AlphaFoldDB" id="A0A836EC34"/>
<dbReference type="GO" id="GO:0004768">
    <property type="term" value="F:stearoyl-CoA 9-desaturase activity"/>
    <property type="evidence" value="ECO:0007669"/>
    <property type="project" value="TreeGrafter"/>
</dbReference>
<comment type="similarity">
    <text evidence="2 13">Belongs to the fatty acid desaturase type 1 family.</text>
</comment>
<evidence type="ECO:0000256" key="12">
    <source>
        <dbReference type="ARBA" id="ARBA00023160"/>
    </source>
</evidence>
<feature type="non-terminal residue" evidence="17">
    <location>
        <position position="1"/>
    </location>
</feature>
<keyword evidence="8 13" id="KW-0560">Oxidoreductase</keyword>
<name>A0A836EC34_9HYME</name>
<evidence type="ECO:0000256" key="5">
    <source>
        <dbReference type="ARBA" id="ARBA00022723"/>
    </source>
</evidence>
<evidence type="ECO:0000256" key="11">
    <source>
        <dbReference type="ARBA" id="ARBA00023136"/>
    </source>
</evidence>
<dbReference type="PANTHER" id="PTHR11351:SF21">
    <property type="entry name" value="GH07782P"/>
    <property type="match status" value="1"/>
</dbReference>
<protein>
    <submittedName>
        <fullName evidence="17">ACO11 desaturase</fullName>
    </submittedName>
</protein>
<evidence type="ECO:0000256" key="1">
    <source>
        <dbReference type="ARBA" id="ARBA00004141"/>
    </source>
</evidence>
<dbReference type="GO" id="GO:0005789">
    <property type="term" value="C:endoplasmic reticulum membrane"/>
    <property type="evidence" value="ECO:0007669"/>
    <property type="project" value="TreeGrafter"/>
</dbReference>
<reference evidence="17" key="1">
    <citation type="submission" date="2020-02" db="EMBL/GenBank/DDBJ databases">
        <title>Relaxed selection underlies rapid genomic changes in the transitions from sociality to social parasitism in ants.</title>
        <authorList>
            <person name="Bi X."/>
        </authorList>
    </citation>
    <scope>NUCLEOTIDE SEQUENCE</scope>
    <source>
        <strain evidence="17">BGI-DK2013a</strain>
        <tissue evidence="17">Whole body</tissue>
    </source>
</reference>
<evidence type="ECO:0000259" key="16">
    <source>
        <dbReference type="Pfam" id="PF00487"/>
    </source>
</evidence>
<feature type="transmembrane region" description="Helical" evidence="15">
    <location>
        <begin position="65"/>
        <end position="86"/>
    </location>
</feature>
<accession>A0A836EC34</accession>
<evidence type="ECO:0000313" key="17">
    <source>
        <dbReference type="EMBL" id="KAG5308848.1"/>
    </source>
</evidence>
<dbReference type="EMBL" id="JAANHZ010000636">
    <property type="protein sequence ID" value="KAG5308848.1"/>
    <property type="molecule type" value="Genomic_DNA"/>
</dbReference>
<evidence type="ECO:0000256" key="6">
    <source>
        <dbReference type="ARBA" id="ARBA00022832"/>
    </source>
</evidence>
<gene>
    <name evidence="17" type="primary">Aco11_2</name>
    <name evidence="17" type="ORF">G6Z75_0004250</name>
</gene>
<keyword evidence="9" id="KW-0408">Iron</keyword>
<evidence type="ECO:0000313" key="18">
    <source>
        <dbReference type="Proteomes" id="UP000667349"/>
    </source>
</evidence>
<dbReference type="InterPro" id="IPR001522">
    <property type="entry name" value="FADS-1_CS"/>
</dbReference>
<feature type="non-terminal residue" evidence="17">
    <location>
        <position position="334"/>
    </location>
</feature>
<feature type="domain" description="Fatty acid desaturase" evidence="16">
    <location>
        <begin position="66"/>
        <end position="267"/>
    </location>
</feature>
<organism evidence="17 18">
    <name type="scientific">Acromyrmex insinuator</name>
    <dbReference type="NCBI Taxonomy" id="230686"/>
    <lineage>
        <taxon>Eukaryota</taxon>
        <taxon>Metazoa</taxon>
        <taxon>Ecdysozoa</taxon>
        <taxon>Arthropoda</taxon>
        <taxon>Hexapoda</taxon>
        <taxon>Insecta</taxon>
        <taxon>Pterygota</taxon>
        <taxon>Neoptera</taxon>
        <taxon>Endopterygota</taxon>
        <taxon>Hymenoptera</taxon>
        <taxon>Apocrita</taxon>
        <taxon>Aculeata</taxon>
        <taxon>Formicoidea</taxon>
        <taxon>Formicidae</taxon>
        <taxon>Myrmicinae</taxon>
        <taxon>Acromyrmex</taxon>
    </lineage>
</organism>
<evidence type="ECO:0000256" key="15">
    <source>
        <dbReference type="SAM" id="Phobius"/>
    </source>
</evidence>
<dbReference type="CDD" id="cd03505">
    <property type="entry name" value="Delta9-FADS-like"/>
    <property type="match status" value="1"/>
</dbReference>
<feature type="transmembrane region" description="Helical" evidence="15">
    <location>
        <begin position="33"/>
        <end position="53"/>
    </location>
</feature>
<keyword evidence="3 13" id="KW-0444">Lipid biosynthesis</keyword>
<dbReference type="PRINTS" id="PR00075">
    <property type="entry name" value="FACDDSATRASE"/>
</dbReference>
<proteinExistence type="inferred from homology"/>
<evidence type="ECO:0000256" key="7">
    <source>
        <dbReference type="ARBA" id="ARBA00022989"/>
    </source>
</evidence>
<feature type="transmembrane region" description="Helical" evidence="15">
    <location>
        <begin position="98"/>
        <end position="117"/>
    </location>
</feature>
<keyword evidence="10" id="KW-0443">Lipid metabolism</keyword>
<comment type="domain">
    <text evidence="13">The histidine box domains are involved in binding the catalytic metal ions.</text>
</comment>
<feature type="region of interest" description="Disordered" evidence="14">
    <location>
        <begin position="313"/>
        <end position="334"/>
    </location>
</feature>
<evidence type="ECO:0000256" key="10">
    <source>
        <dbReference type="ARBA" id="ARBA00023098"/>
    </source>
</evidence>
<evidence type="ECO:0000256" key="13">
    <source>
        <dbReference type="RuleBase" id="RU000581"/>
    </source>
</evidence>
<comment type="subcellular location">
    <subcellularLocation>
        <location evidence="1">Membrane</location>
        <topology evidence="1">Multi-pass membrane protein</topology>
    </subcellularLocation>
</comment>
<keyword evidence="5" id="KW-0479">Metal-binding</keyword>